<keyword evidence="1" id="KW-1133">Transmembrane helix</keyword>
<dbReference type="AlphaFoldDB" id="H9ZZC4"/>
<dbReference type="Proteomes" id="UP000007391">
    <property type="component" value="Chromosome"/>
</dbReference>
<reference evidence="3" key="1">
    <citation type="submission" date="2012-03" db="EMBL/GenBank/DDBJ databases">
        <title>Fervidicoccus fontis complete genome analysis confirms its distinct phylogenetic position and predicts its environmental function.</title>
        <authorList>
            <person name="Lebedinsky A.V."/>
            <person name="Mardanov A.V."/>
            <person name="Gumerov V.M."/>
            <person name="Beletsky A.V."/>
            <person name="Kublanov I.V."/>
            <person name="Perevalova A.A."/>
            <person name="Bonch-Osmolovskaya E.A."/>
            <person name="Ravin N.V."/>
            <person name="Skryabin K.G."/>
        </authorList>
    </citation>
    <scope>NUCLEOTIDE SEQUENCE [LARGE SCALE GENOMIC DNA]</scope>
    <source>
        <strain evidence="3">DSM 19380 / VKM B-2539 / Kam940</strain>
    </source>
</reference>
<protein>
    <submittedName>
        <fullName evidence="2">Uncharacterized protein</fullName>
    </submittedName>
</protein>
<keyword evidence="1" id="KW-0812">Transmembrane</keyword>
<feature type="transmembrane region" description="Helical" evidence="1">
    <location>
        <begin position="54"/>
        <end position="76"/>
    </location>
</feature>
<keyword evidence="3" id="KW-1185">Reference proteome</keyword>
<dbReference type="eggNOG" id="arCOG09900">
    <property type="taxonomic scope" value="Archaea"/>
</dbReference>
<proteinExistence type="predicted"/>
<gene>
    <name evidence="2" type="ordered locus">FFONT_0088</name>
</gene>
<sequence length="108" mass="11200">MLPHFLGDEMPGKGIYAFIASLFGMEAKAETVPISITPSPPPGISGAIQTLLSWLMWLGWIAVAGGFIAGAIHFVLGNTESGKKLLIGAIIGALIMAFYSALIAGLIS</sequence>
<dbReference type="InParanoid" id="H9ZZC4"/>
<organism evidence="2 3">
    <name type="scientific">Fervidicoccus fontis (strain DSM 19380 / JCM 18336 / VKM B-2539 / Kam940)</name>
    <dbReference type="NCBI Taxonomy" id="1163730"/>
    <lineage>
        <taxon>Archaea</taxon>
        <taxon>Thermoproteota</taxon>
        <taxon>Thermoprotei</taxon>
        <taxon>Fervidicoccales</taxon>
        <taxon>Fervidicoccaceae</taxon>
        <taxon>Fervidicoccus</taxon>
    </lineage>
</organism>
<evidence type="ECO:0000313" key="3">
    <source>
        <dbReference type="Proteomes" id="UP000007391"/>
    </source>
</evidence>
<keyword evidence="1" id="KW-0472">Membrane</keyword>
<dbReference type="KEGG" id="ffo:FFONT_0088"/>
<dbReference type="EMBL" id="CP003423">
    <property type="protein sequence ID" value="AFH42081.1"/>
    <property type="molecule type" value="Genomic_DNA"/>
</dbReference>
<feature type="transmembrane region" description="Helical" evidence="1">
    <location>
        <begin position="85"/>
        <end position="107"/>
    </location>
</feature>
<dbReference type="HOGENOM" id="CLU_2190922_0_0_2"/>
<evidence type="ECO:0000256" key="1">
    <source>
        <dbReference type="SAM" id="Phobius"/>
    </source>
</evidence>
<reference evidence="2 3" key="2">
    <citation type="journal article" date="2014" name="Extremophiles">
        <title>Analysis of the complete genome of Fervidococcus fontis confirms the distinct phylogenetic position of the order Fervidicoccales and suggests its environmental function.</title>
        <authorList>
            <person name="Lebedinsky A.V."/>
            <person name="Mardanov A.V."/>
            <person name="Kublanov I.V."/>
            <person name="Gumerov V.M."/>
            <person name="Beletsky A.V."/>
            <person name="Perevalova A.A."/>
            <person name="Bidzhieva S.Kh."/>
            <person name="Bonch-Osmolovskaya E.A."/>
            <person name="Skryabin K.G."/>
            <person name="Ravin N.V."/>
        </authorList>
    </citation>
    <scope>NUCLEOTIDE SEQUENCE [LARGE SCALE GENOMIC DNA]</scope>
    <source>
        <strain evidence="3">DSM 19380 / VKM B-2539 / Kam940</strain>
    </source>
</reference>
<name>H9ZZC4_FERFK</name>
<dbReference type="STRING" id="1163730.FFONT_0088"/>
<evidence type="ECO:0000313" key="2">
    <source>
        <dbReference type="EMBL" id="AFH42081.1"/>
    </source>
</evidence>
<accession>H9ZZC4</accession>